<comment type="caution">
    <text evidence="2">The sequence shown here is derived from an EMBL/GenBank/DDBJ whole genome shotgun (WGS) entry which is preliminary data.</text>
</comment>
<keyword evidence="1" id="KW-0732">Signal</keyword>
<sequence length="289" mass="31660">MRLRAAFFLATAAAADTLAIVTEFRSGSTLLGGLVANASTFYFFEPCRLLGGDHNRKVASGSCDALVPRLLACDAALGDKVWREVATKDRGFLGHRVGATKPAAVVTACAARERVAKVTRMDAGLPKAFLDAVDRTLRLVRDPRAVVNSRVRGHMCSNKKISACARTVCKRMAAKDADEERLGLLSRGDYRVVYYERLVTAAAVELDGISRWRGRGKLGVPERHHALRQVNDKSDAECKPGRSCRRDGAAVAARWREELSPADVATIEADERCARTMRRHNYTVLYLAS</sequence>
<proteinExistence type="predicted"/>
<dbReference type="OrthoDB" id="6138663at2759"/>
<dbReference type="GO" id="GO:0006044">
    <property type="term" value="P:N-acetylglucosamine metabolic process"/>
    <property type="evidence" value="ECO:0007669"/>
    <property type="project" value="TreeGrafter"/>
</dbReference>
<evidence type="ECO:0008006" key="4">
    <source>
        <dbReference type="Google" id="ProtNLM"/>
    </source>
</evidence>
<dbReference type="SUPFAM" id="SSF52540">
    <property type="entry name" value="P-loop containing nucleoside triphosphate hydrolases"/>
    <property type="match status" value="1"/>
</dbReference>
<dbReference type="PANTHER" id="PTHR10704">
    <property type="entry name" value="CARBOHYDRATE SULFOTRANSFERASE"/>
    <property type="match status" value="1"/>
</dbReference>
<protein>
    <recommendedName>
        <fullName evidence="4">Protein-tyrosine sulfotransferase</fullName>
    </recommendedName>
</protein>
<feature type="chain" id="PRO_5035157862" description="Protein-tyrosine sulfotransferase" evidence="1">
    <location>
        <begin position="20"/>
        <end position="289"/>
    </location>
</feature>
<dbReference type="GO" id="GO:0001517">
    <property type="term" value="F:N-acetylglucosamine 6-O-sulfotransferase activity"/>
    <property type="evidence" value="ECO:0007669"/>
    <property type="project" value="TreeGrafter"/>
</dbReference>
<evidence type="ECO:0000313" key="3">
    <source>
        <dbReference type="Proteomes" id="UP000789595"/>
    </source>
</evidence>
<keyword evidence="3" id="KW-1185">Reference proteome</keyword>
<evidence type="ECO:0000256" key="1">
    <source>
        <dbReference type="SAM" id="SignalP"/>
    </source>
</evidence>
<dbReference type="PANTHER" id="PTHR10704:SF71">
    <property type="entry name" value="CARBOHYDRATE SULFOTRANSFERASE 1-LIKE"/>
    <property type="match status" value="1"/>
</dbReference>
<organism evidence="2 3">
    <name type="scientific">Pelagomonas calceolata</name>
    <dbReference type="NCBI Taxonomy" id="35677"/>
    <lineage>
        <taxon>Eukaryota</taxon>
        <taxon>Sar</taxon>
        <taxon>Stramenopiles</taxon>
        <taxon>Ochrophyta</taxon>
        <taxon>Pelagophyceae</taxon>
        <taxon>Pelagomonadales</taxon>
        <taxon>Pelagomonadaceae</taxon>
        <taxon>Pelagomonas</taxon>
    </lineage>
</organism>
<dbReference type="EMBL" id="CAKKNE010000001">
    <property type="protein sequence ID" value="CAH0364447.1"/>
    <property type="molecule type" value="Genomic_DNA"/>
</dbReference>
<name>A0A8J2WQ30_9STRA</name>
<dbReference type="Proteomes" id="UP000789595">
    <property type="component" value="Unassembled WGS sequence"/>
</dbReference>
<dbReference type="InterPro" id="IPR051135">
    <property type="entry name" value="Gal/GlcNAc/GalNAc_ST"/>
</dbReference>
<dbReference type="InterPro" id="IPR027417">
    <property type="entry name" value="P-loop_NTPase"/>
</dbReference>
<evidence type="ECO:0000313" key="2">
    <source>
        <dbReference type="EMBL" id="CAH0364447.1"/>
    </source>
</evidence>
<dbReference type="Gene3D" id="3.40.50.300">
    <property type="entry name" value="P-loop containing nucleotide triphosphate hydrolases"/>
    <property type="match status" value="1"/>
</dbReference>
<dbReference type="GO" id="GO:0006790">
    <property type="term" value="P:sulfur compound metabolic process"/>
    <property type="evidence" value="ECO:0007669"/>
    <property type="project" value="TreeGrafter"/>
</dbReference>
<reference evidence="2" key="1">
    <citation type="submission" date="2021-11" db="EMBL/GenBank/DDBJ databases">
        <authorList>
            <consortium name="Genoscope - CEA"/>
            <person name="William W."/>
        </authorList>
    </citation>
    <scope>NUCLEOTIDE SEQUENCE</scope>
</reference>
<accession>A0A8J2WQ30</accession>
<feature type="signal peptide" evidence="1">
    <location>
        <begin position="1"/>
        <end position="19"/>
    </location>
</feature>
<dbReference type="AlphaFoldDB" id="A0A8J2WQ30"/>
<gene>
    <name evidence="2" type="ORF">PECAL_1P08080</name>
</gene>